<organism evidence="1 2">
    <name type="scientific">Chelatococcus sambhunathii</name>
    <dbReference type="NCBI Taxonomy" id="363953"/>
    <lineage>
        <taxon>Bacteria</taxon>
        <taxon>Pseudomonadati</taxon>
        <taxon>Pseudomonadota</taxon>
        <taxon>Alphaproteobacteria</taxon>
        <taxon>Hyphomicrobiales</taxon>
        <taxon>Chelatococcaceae</taxon>
        <taxon>Chelatococcus</taxon>
    </lineage>
</organism>
<dbReference type="Proteomes" id="UP000182178">
    <property type="component" value="Unassembled WGS sequence"/>
</dbReference>
<reference evidence="1 2" key="1">
    <citation type="submission" date="2015-08" db="EMBL/GenBank/DDBJ databases">
        <authorList>
            <person name="Varghese N."/>
        </authorList>
    </citation>
    <scope>NUCLEOTIDE SEQUENCE [LARGE SCALE GENOMIC DNA]</scope>
    <source>
        <strain evidence="1 2">DSM 18167</strain>
    </source>
</reference>
<gene>
    <name evidence="1" type="ORF">Ga0061061_11247</name>
</gene>
<name>A0ABM9UET5_9HYPH</name>
<sequence>MSHGICFPHHGRGPAAALASAWNALCCLPATHPWLWLVRPGAPGGFAAKIIELGAYAPGATAPLGLVLLDGLPRLLDALGAGALGHG</sequence>
<dbReference type="EMBL" id="CYHC01000012">
    <property type="protein sequence ID" value="CUA90329.1"/>
    <property type="molecule type" value="Genomic_DNA"/>
</dbReference>
<dbReference type="RefSeq" id="WP_141659715.1">
    <property type="nucleotide sequence ID" value="NZ_CYHC01000012.1"/>
</dbReference>
<proteinExistence type="predicted"/>
<protein>
    <submittedName>
        <fullName evidence="1">Uncharacterized protein</fullName>
    </submittedName>
</protein>
<keyword evidence="2" id="KW-1185">Reference proteome</keyword>
<evidence type="ECO:0000313" key="1">
    <source>
        <dbReference type="EMBL" id="CUA90329.1"/>
    </source>
</evidence>
<evidence type="ECO:0000313" key="2">
    <source>
        <dbReference type="Proteomes" id="UP000182178"/>
    </source>
</evidence>
<comment type="caution">
    <text evidence="1">The sequence shown here is derived from an EMBL/GenBank/DDBJ whole genome shotgun (WGS) entry which is preliminary data.</text>
</comment>
<accession>A0ABM9UET5</accession>